<protein>
    <recommendedName>
        <fullName evidence="3">DUF3098 domain-containing protein</fullName>
    </recommendedName>
</protein>
<name>A0A6S6TGD9_9BACT</name>
<feature type="transmembrane region" description="Helical" evidence="1">
    <location>
        <begin position="39"/>
        <end position="58"/>
    </location>
</feature>
<proteinExistence type="predicted"/>
<gene>
    <name evidence="2" type="ORF">HELGO_WM40856</name>
</gene>
<evidence type="ECO:0000313" key="2">
    <source>
        <dbReference type="EMBL" id="CAA6814085.1"/>
    </source>
</evidence>
<reference evidence="2" key="1">
    <citation type="submission" date="2020-01" db="EMBL/GenBank/DDBJ databases">
        <authorList>
            <person name="Meier V. D."/>
            <person name="Meier V D."/>
        </authorList>
    </citation>
    <scope>NUCLEOTIDE SEQUENCE</scope>
    <source>
        <strain evidence="2">HLG_WM_MAG_10</strain>
    </source>
</reference>
<keyword evidence="1" id="KW-0472">Membrane</keyword>
<keyword evidence="1" id="KW-0812">Transmembrane</keyword>
<evidence type="ECO:0000256" key="1">
    <source>
        <dbReference type="SAM" id="Phobius"/>
    </source>
</evidence>
<dbReference type="EMBL" id="CACVAQ010000212">
    <property type="protein sequence ID" value="CAA6814085.1"/>
    <property type="molecule type" value="Genomic_DNA"/>
</dbReference>
<keyword evidence="1" id="KW-1133">Transmembrane helix</keyword>
<dbReference type="InterPro" id="IPR021448">
    <property type="entry name" value="DUF3098"/>
</dbReference>
<dbReference type="AlphaFoldDB" id="A0A6S6TGD9"/>
<dbReference type="Pfam" id="PF11297">
    <property type="entry name" value="DUF3098"/>
    <property type="match status" value="1"/>
</dbReference>
<sequence>MGKGDKQKEESVEAMKAASVARKRGEKVKKELLFSQTNYLIIGVGLVMVIVGLFLMSGGHNDPNEWKPEVIYSFVRITVAPLVILSGLGVVIFAIFKNTDKEVPTFEG</sequence>
<accession>A0A6S6TGD9</accession>
<evidence type="ECO:0008006" key="3">
    <source>
        <dbReference type="Google" id="ProtNLM"/>
    </source>
</evidence>
<organism evidence="2">
    <name type="scientific">uncultured Aureispira sp</name>
    <dbReference type="NCBI Taxonomy" id="1331704"/>
    <lineage>
        <taxon>Bacteria</taxon>
        <taxon>Pseudomonadati</taxon>
        <taxon>Bacteroidota</taxon>
        <taxon>Saprospiria</taxon>
        <taxon>Saprospirales</taxon>
        <taxon>Saprospiraceae</taxon>
        <taxon>Aureispira</taxon>
        <taxon>environmental samples</taxon>
    </lineage>
</organism>
<feature type="transmembrane region" description="Helical" evidence="1">
    <location>
        <begin position="70"/>
        <end position="96"/>
    </location>
</feature>